<name>A0A3P1SQJ5_9GAMM</name>
<dbReference type="OrthoDB" id="9811557at2"/>
<dbReference type="PROSITE" id="PS51387">
    <property type="entry name" value="FAD_PCMH"/>
    <property type="match status" value="1"/>
</dbReference>
<evidence type="ECO:0000259" key="5">
    <source>
        <dbReference type="PROSITE" id="PS51387"/>
    </source>
</evidence>
<dbReference type="InterPro" id="IPR016171">
    <property type="entry name" value="Vanillyl_alc_oxidase_C-sub2"/>
</dbReference>
<proteinExistence type="predicted"/>
<dbReference type="InterPro" id="IPR036318">
    <property type="entry name" value="FAD-bd_PCMH-like_sf"/>
</dbReference>
<dbReference type="SUPFAM" id="SSF56176">
    <property type="entry name" value="FAD-binding/transporter-associated domain-like"/>
    <property type="match status" value="1"/>
</dbReference>
<evidence type="ECO:0000256" key="3">
    <source>
        <dbReference type="ARBA" id="ARBA00022827"/>
    </source>
</evidence>
<dbReference type="PANTHER" id="PTHR11748:SF103">
    <property type="entry name" value="GLYCOLATE OXIDASE SUBUNIT GLCE"/>
    <property type="match status" value="1"/>
</dbReference>
<dbReference type="Gene3D" id="3.30.465.10">
    <property type="match status" value="1"/>
</dbReference>
<evidence type="ECO:0000256" key="2">
    <source>
        <dbReference type="ARBA" id="ARBA00022630"/>
    </source>
</evidence>
<dbReference type="EMBL" id="RQXV01000006">
    <property type="protein sequence ID" value="RRC98915.1"/>
    <property type="molecule type" value="Genomic_DNA"/>
</dbReference>
<dbReference type="AlphaFoldDB" id="A0A3P1SQJ5"/>
<protein>
    <submittedName>
        <fullName evidence="6">Glycolate oxidase subunit GlcE</fullName>
    </submittedName>
</protein>
<dbReference type="InterPro" id="IPR016169">
    <property type="entry name" value="FAD-bd_PCMH_sub2"/>
</dbReference>
<dbReference type="Proteomes" id="UP000267535">
    <property type="component" value="Unassembled WGS sequence"/>
</dbReference>
<dbReference type="InterPro" id="IPR004113">
    <property type="entry name" value="FAD-bd_oxidored_4_C"/>
</dbReference>
<dbReference type="Pfam" id="PF01565">
    <property type="entry name" value="FAD_binding_4"/>
    <property type="match status" value="1"/>
</dbReference>
<evidence type="ECO:0000313" key="7">
    <source>
        <dbReference type="Proteomes" id="UP000267535"/>
    </source>
</evidence>
<dbReference type="InterPro" id="IPR006094">
    <property type="entry name" value="Oxid_FAD_bind_N"/>
</dbReference>
<dbReference type="NCBIfam" id="NF008439">
    <property type="entry name" value="PRK11282.1"/>
    <property type="match status" value="1"/>
</dbReference>
<accession>A0A3P1SQJ5</accession>
<dbReference type="Pfam" id="PF02913">
    <property type="entry name" value="FAD-oxidase_C"/>
    <property type="match status" value="1"/>
</dbReference>
<keyword evidence="7" id="KW-1185">Reference proteome</keyword>
<dbReference type="GO" id="GO:0071949">
    <property type="term" value="F:FAD binding"/>
    <property type="evidence" value="ECO:0007669"/>
    <property type="project" value="InterPro"/>
</dbReference>
<feature type="domain" description="FAD-binding PCMH-type" evidence="5">
    <location>
        <begin position="13"/>
        <end position="193"/>
    </location>
</feature>
<dbReference type="InterPro" id="IPR016164">
    <property type="entry name" value="FAD-linked_Oxase-like_C"/>
</dbReference>
<gene>
    <name evidence="6" type="primary">glcE</name>
    <name evidence="6" type="ORF">EHS89_12095</name>
</gene>
<dbReference type="SUPFAM" id="SSF55103">
    <property type="entry name" value="FAD-linked oxidases, C-terminal domain"/>
    <property type="match status" value="1"/>
</dbReference>
<organism evidence="6 7">
    <name type="scientific">Amphritea balenae</name>
    <dbReference type="NCBI Taxonomy" id="452629"/>
    <lineage>
        <taxon>Bacteria</taxon>
        <taxon>Pseudomonadati</taxon>
        <taxon>Pseudomonadota</taxon>
        <taxon>Gammaproteobacteria</taxon>
        <taxon>Oceanospirillales</taxon>
        <taxon>Oceanospirillaceae</taxon>
        <taxon>Amphritea</taxon>
    </lineage>
</organism>
<dbReference type="GO" id="GO:0016491">
    <property type="term" value="F:oxidoreductase activity"/>
    <property type="evidence" value="ECO:0007669"/>
    <property type="project" value="UniProtKB-KW"/>
</dbReference>
<evidence type="ECO:0000256" key="1">
    <source>
        <dbReference type="ARBA" id="ARBA00001974"/>
    </source>
</evidence>
<comment type="caution">
    <text evidence="6">The sequence shown here is derived from an EMBL/GenBank/DDBJ whole genome shotgun (WGS) entry which is preliminary data.</text>
</comment>
<sequence>METVAARQRPITQAQSTDLTIDQATNQTQALVDQVRHAYVHQQPLMITGGGSKSFYGRSVEGDQLSVSDYRGIINYEPSELVITARAGTPLHIIEAVLAEEGQMLGFEPPHYTPHATLGGAIACGLSGPRRPYSGAARDFVLGVTMINGKGELLHFGGQVMKNVAGYDVSRLMCGAQGTLGVLLDISLKVIPQPASEQTRILSGNQKQIQNLLSKWGRLPLPISATLFHNDQLYVRLSGTESGTHSAALSIGGDQIIEDQLWQQAKELQHPFFTSEQTCWRLSLPPAAPEIPEYLFKNQLIEWAGAQRWLYSEADHCNIIRWAENNGGHASLIDRNTSDGYTLFHPMSTGLMALSQRIKKSFDPAGILNPGRLYPDL</sequence>
<evidence type="ECO:0000256" key="4">
    <source>
        <dbReference type="ARBA" id="ARBA00023002"/>
    </source>
</evidence>
<dbReference type="Gene3D" id="1.10.45.10">
    <property type="entry name" value="Vanillyl-alcohol Oxidase, Chain A, domain 4"/>
    <property type="match status" value="1"/>
</dbReference>
<dbReference type="RefSeq" id="WP_124926414.1">
    <property type="nucleotide sequence ID" value="NZ_BMOH01000002.1"/>
</dbReference>
<dbReference type="PANTHER" id="PTHR11748">
    <property type="entry name" value="D-LACTATE DEHYDROGENASE"/>
    <property type="match status" value="1"/>
</dbReference>
<keyword evidence="2" id="KW-0285">Flavoprotein</keyword>
<comment type="cofactor">
    <cofactor evidence="1">
        <name>FAD</name>
        <dbReference type="ChEBI" id="CHEBI:57692"/>
    </cofactor>
</comment>
<keyword evidence="4" id="KW-0560">Oxidoreductase</keyword>
<dbReference type="InterPro" id="IPR016166">
    <property type="entry name" value="FAD-bd_PCMH"/>
</dbReference>
<evidence type="ECO:0000313" key="6">
    <source>
        <dbReference type="EMBL" id="RRC98915.1"/>
    </source>
</evidence>
<keyword evidence="3" id="KW-0274">FAD</keyword>
<reference evidence="6 7" key="1">
    <citation type="submission" date="2018-11" db="EMBL/GenBank/DDBJ databases">
        <title>The draft genome sequence of Amphritea balenae JAMM 1525T.</title>
        <authorList>
            <person name="Fang Z."/>
            <person name="Zhang Y."/>
            <person name="Han X."/>
        </authorList>
    </citation>
    <scope>NUCLEOTIDE SEQUENCE [LARGE SCALE GENOMIC DNA]</scope>
    <source>
        <strain evidence="6 7">JAMM 1525</strain>
    </source>
</reference>